<gene>
    <name evidence="2" type="ORF">EQW73_08540</name>
</gene>
<proteinExistence type="predicted"/>
<evidence type="ECO:0000256" key="1">
    <source>
        <dbReference type="SAM" id="SignalP"/>
    </source>
</evidence>
<reference evidence="2 3" key="1">
    <citation type="submission" date="2019-01" db="EMBL/GenBank/DDBJ databases">
        <title>Oerskovia turbata Genome sequencing and assembly.</title>
        <authorList>
            <person name="Dou T."/>
        </authorList>
    </citation>
    <scope>NUCLEOTIDE SEQUENCE [LARGE SCALE GENOMIC DNA]</scope>
    <source>
        <strain evidence="2 3">JCM3160</strain>
    </source>
</reference>
<comment type="caution">
    <text evidence="2">The sequence shown here is derived from an EMBL/GenBank/DDBJ whole genome shotgun (WGS) entry which is preliminary data.</text>
</comment>
<accession>A0ABY0F545</accession>
<evidence type="ECO:0000313" key="2">
    <source>
        <dbReference type="EMBL" id="RXR26357.1"/>
    </source>
</evidence>
<evidence type="ECO:0008006" key="4">
    <source>
        <dbReference type="Google" id="ProtNLM"/>
    </source>
</evidence>
<sequence>MRKTGGLVVLSFLGLLTTGCTDHAASGTKAHGIWANDIDDFGNYEEPAIDGPDEVVPDERDLEHQWEQMAPEQPAAWSCYLSITFNDDWHDDVECSNGIDLDRPYLREWDDFVTEEELMQSAFEYENALNAG</sequence>
<organism evidence="2 3">
    <name type="scientific">Oerskovia turbata</name>
    <dbReference type="NCBI Taxonomy" id="1713"/>
    <lineage>
        <taxon>Bacteria</taxon>
        <taxon>Bacillati</taxon>
        <taxon>Actinomycetota</taxon>
        <taxon>Actinomycetes</taxon>
        <taxon>Micrococcales</taxon>
        <taxon>Cellulomonadaceae</taxon>
        <taxon>Oerskovia</taxon>
    </lineage>
</organism>
<feature type="signal peptide" evidence="1">
    <location>
        <begin position="1"/>
        <end position="24"/>
    </location>
</feature>
<name>A0ABY0F545_9CELL</name>
<dbReference type="EMBL" id="SDJR01000004">
    <property type="protein sequence ID" value="RXR26357.1"/>
    <property type="molecule type" value="Genomic_DNA"/>
</dbReference>
<dbReference type="PROSITE" id="PS51257">
    <property type="entry name" value="PROKAR_LIPOPROTEIN"/>
    <property type="match status" value="1"/>
</dbReference>
<evidence type="ECO:0000313" key="3">
    <source>
        <dbReference type="Proteomes" id="UP000290517"/>
    </source>
</evidence>
<keyword evidence="3" id="KW-1185">Reference proteome</keyword>
<keyword evidence="1" id="KW-0732">Signal</keyword>
<protein>
    <recommendedName>
        <fullName evidence="4">Lipoprotein</fullName>
    </recommendedName>
</protein>
<feature type="chain" id="PRO_5045895517" description="Lipoprotein" evidence="1">
    <location>
        <begin position="25"/>
        <end position="132"/>
    </location>
</feature>
<dbReference type="Proteomes" id="UP000290517">
    <property type="component" value="Unassembled WGS sequence"/>
</dbReference>